<dbReference type="PROSITE" id="PS00171">
    <property type="entry name" value="TIM_1"/>
    <property type="match status" value="1"/>
</dbReference>
<dbReference type="PANTHER" id="PTHR21139">
    <property type="entry name" value="TRIOSEPHOSPHATE ISOMERASE"/>
    <property type="match status" value="1"/>
</dbReference>
<feature type="binding site" evidence="9">
    <location>
        <begin position="13"/>
        <end position="15"/>
    </location>
    <ligand>
        <name>substrate</name>
    </ligand>
</feature>
<keyword evidence="5 9" id="KW-0312">Gluconeogenesis</keyword>
<dbReference type="Pfam" id="PF00121">
    <property type="entry name" value="TIM"/>
    <property type="match status" value="1"/>
</dbReference>
<protein>
    <recommendedName>
        <fullName evidence="4 9">Triosephosphate isomerase</fullName>
        <shortName evidence="9">TIM</shortName>
        <shortName evidence="9">TPI</shortName>
        <ecNumber evidence="3 9">5.3.1.1</ecNumber>
    </recommendedName>
    <alternativeName>
        <fullName evidence="9">Triose-phosphate isomerase</fullName>
    </alternativeName>
</protein>
<evidence type="ECO:0000256" key="7">
    <source>
        <dbReference type="ARBA" id="ARBA00023152"/>
    </source>
</evidence>
<dbReference type="GO" id="GO:0004807">
    <property type="term" value="F:triose-phosphate isomerase activity"/>
    <property type="evidence" value="ECO:0007669"/>
    <property type="project" value="UniProtKB-UniRule"/>
</dbReference>
<dbReference type="InterPro" id="IPR022896">
    <property type="entry name" value="TrioseP_Isoase_bac/euk"/>
</dbReference>
<dbReference type="Proteomes" id="UP000295681">
    <property type="component" value="Unassembled WGS sequence"/>
</dbReference>
<dbReference type="InterPro" id="IPR013785">
    <property type="entry name" value="Aldolase_TIM"/>
</dbReference>
<evidence type="ECO:0000256" key="4">
    <source>
        <dbReference type="ARBA" id="ARBA00019397"/>
    </source>
</evidence>
<evidence type="ECO:0000256" key="1">
    <source>
        <dbReference type="ARBA" id="ARBA00004680"/>
    </source>
</evidence>
<dbReference type="Gene3D" id="3.20.20.70">
    <property type="entry name" value="Aldolase class I"/>
    <property type="match status" value="1"/>
</dbReference>
<dbReference type="EMBL" id="PUFI01000009">
    <property type="protein sequence ID" value="TDG68766.1"/>
    <property type="molecule type" value="Genomic_DNA"/>
</dbReference>
<name>A0A4R5N9E7_9LACO</name>
<dbReference type="GO" id="GO:0019563">
    <property type="term" value="P:glycerol catabolic process"/>
    <property type="evidence" value="ECO:0007669"/>
    <property type="project" value="TreeGrafter"/>
</dbReference>
<feature type="active site" description="Electrophile" evidence="9">
    <location>
        <position position="99"/>
    </location>
</feature>
<evidence type="ECO:0000256" key="2">
    <source>
        <dbReference type="ARBA" id="ARBA00007422"/>
    </source>
</evidence>
<dbReference type="GO" id="GO:0046166">
    <property type="term" value="P:glyceraldehyde-3-phosphate biosynthetic process"/>
    <property type="evidence" value="ECO:0007669"/>
    <property type="project" value="TreeGrafter"/>
</dbReference>
<dbReference type="InterPro" id="IPR000652">
    <property type="entry name" value="Triosephosphate_isomerase"/>
</dbReference>
<comment type="pathway">
    <text evidence="1 9 10">Carbohydrate degradation; glycolysis; D-glyceraldehyde 3-phosphate from glycerone phosphate: step 1/1.</text>
</comment>
<dbReference type="STRING" id="907931.GCA_000165675_01262"/>
<feature type="active site" description="Proton acceptor" evidence="9">
    <location>
        <position position="171"/>
    </location>
</feature>
<dbReference type="NCBIfam" id="TIGR00419">
    <property type="entry name" value="tim"/>
    <property type="match status" value="1"/>
</dbReference>
<proteinExistence type="inferred from homology"/>
<evidence type="ECO:0000313" key="12">
    <source>
        <dbReference type="Proteomes" id="UP000295681"/>
    </source>
</evidence>
<comment type="function">
    <text evidence="9">Involved in the gluconeogenesis. Catalyzes stereospecifically the conversion of dihydroxyacetone phosphate (DHAP) to D-glyceraldehyde-3-phosphate (G3P).</text>
</comment>
<gene>
    <name evidence="9" type="primary">tpiA</name>
    <name evidence="11" type="ORF">C5L23_000685</name>
</gene>
<dbReference type="GO" id="GO:0006096">
    <property type="term" value="P:glycolytic process"/>
    <property type="evidence" value="ECO:0007669"/>
    <property type="project" value="UniProtKB-UniRule"/>
</dbReference>
<keyword evidence="6 9" id="KW-0963">Cytoplasm</keyword>
<comment type="pathway">
    <text evidence="9 10">Carbohydrate biosynthesis; gluconeogenesis.</text>
</comment>
<evidence type="ECO:0000256" key="6">
    <source>
        <dbReference type="ARBA" id="ARBA00022490"/>
    </source>
</evidence>
<evidence type="ECO:0000256" key="9">
    <source>
        <dbReference type="HAMAP-Rule" id="MF_00147"/>
    </source>
</evidence>
<dbReference type="UniPathway" id="UPA00138"/>
<reference evidence="11 12" key="1">
    <citation type="journal article" date="2019" name="Appl. Microbiol. Biotechnol.">
        <title>Uncovering carbohydrate metabolism through a genotype-phenotype association study of 56 lactic acid bacteria genomes.</title>
        <authorList>
            <person name="Buron-Moles G."/>
            <person name="Chailyan A."/>
            <person name="Dolejs I."/>
            <person name="Forster J."/>
            <person name="Miks M.H."/>
        </authorList>
    </citation>
    <scope>NUCLEOTIDE SEQUENCE [LARGE SCALE GENOMIC DNA]</scope>
    <source>
        <strain evidence="11 12">ATCC 700006</strain>
    </source>
</reference>
<dbReference type="GO" id="GO:0006094">
    <property type="term" value="P:gluconeogenesis"/>
    <property type="evidence" value="ECO:0007669"/>
    <property type="project" value="UniProtKB-UniRule"/>
</dbReference>
<feature type="binding site" evidence="9">
    <location>
        <position position="177"/>
    </location>
    <ligand>
        <name>substrate</name>
    </ligand>
</feature>
<dbReference type="SUPFAM" id="SSF51351">
    <property type="entry name" value="Triosephosphate isomerase (TIM)"/>
    <property type="match status" value="1"/>
</dbReference>
<keyword evidence="7 9" id="KW-0324">Glycolysis</keyword>
<dbReference type="PROSITE" id="PS51440">
    <property type="entry name" value="TIM_2"/>
    <property type="match status" value="1"/>
</dbReference>
<dbReference type="RefSeq" id="WP_010007450.1">
    <property type="nucleotide sequence ID" value="NZ_JAGYGP010000002.1"/>
</dbReference>
<evidence type="ECO:0000256" key="3">
    <source>
        <dbReference type="ARBA" id="ARBA00011940"/>
    </source>
</evidence>
<dbReference type="PANTHER" id="PTHR21139:SF42">
    <property type="entry name" value="TRIOSEPHOSPHATE ISOMERASE"/>
    <property type="match status" value="1"/>
</dbReference>
<dbReference type="HAMAP" id="MF_00147_B">
    <property type="entry name" value="TIM_B"/>
    <property type="match status" value="1"/>
</dbReference>
<comment type="similarity">
    <text evidence="2 9 10">Belongs to the triosephosphate isomerase family.</text>
</comment>
<evidence type="ECO:0000256" key="10">
    <source>
        <dbReference type="RuleBase" id="RU363013"/>
    </source>
</evidence>
<accession>A0A4R5N9E7</accession>
<evidence type="ECO:0000313" key="11">
    <source>
        <dbReference type="EMBL" id="TDG68766.1"/>
    </source>
</evidence>
<evidence type="ECO:0000256" key="5">
    <source>
        <dbReference type="ARBA" id="ARBA00022432"/>
    </source>
</evidence>
<comment type="catalytic activity">
    <reaction evidence="9 10">
        <text>D-glyceraldehyde 3-phosphate = dihydroxyacetone phosphate</text>
        <dbReference type="Rhea" id="RHEA:18585"/>
        <dbReference type="ChEBI" id="CHEBI:57642"/>
        <dbReference type="ChEBI" id="CHEBI:59776"/>
        <dbReference type="EC" id="5.3.1.1"/>
    </reaction>
</comment>
<dbReference type="InterPro" id="IPR035990">
    <property type="entry name" value="TIM_sf"/>
</dbReference>
<dbReference type="AlphaFoldDB" id="A0A4R5N9E7"/>
<feature type="binding site" evidence="9">
    <location>
        <position position="217"/>
    </location>
    <ligand>
        <name>substrate</name>
    </ligand>
</feature>
<dbReference type="CDD" id="cd00311">
    <property type="entry name" value="TIM"/>
    <property type="match status" value="1"/>
</dbReference>
<dbReference type="FunFam" id="3.20.20.70:FF:000016">
    <property type="entry name" value="Triosephosphate isomerase"/>
    <property type="match status" value="1"/>
</dbReference>
<dbReference type="EC" id="5.3.1.1" evidence="3 9"/>
<sequence>MTKTRRIPFVVANWKINKLQSEIAEFLDNVNSKVPSQTVVETGIAAQDLFLADMVRATQDSPIHIVAENVHWEDAGAYTGETSPRALKDIGATYVLIGHFERRKFFNENDSTVNLKVMAALRNGLRPIIDVDEDMSKYAQFMDAEPSVAQVASALAGVSVDQIRNITIAYEPTWAIGSGEAATSEQAQKAAHLIRQTLAKLYSPVIAEQVRILYGGSVTPDNASALLQQPDIDGVLVGTAALDPVKFLELINIAKQPSMPGQFDTDEV</sequence>
<dbReference type="GO" id="GO:0005829">
    <property type="term" value="C:cytosol"/>
    <property type="evidence" value="ECO:0007669"/>
    <property type="project" value="TreeGrafter"/>
</dbReference>
<comment type="caution">
    <text evidence="9">Lacks conserved residue(s) required for the propagation of feature annotation.</text>
</comment>
<organism evidence="11 12">
    <name type="scientific">Leuconostoc fallax</name>
    <dbReference type="NCBI Taxonomy" id="1251"/>
    <lineage>
        <taxon>Bacteria</taxon>
        <taxon>Bacillati</taxon>
        <taxon>Bacillota</taxon>
        <taxon>Bacilli</taxon>
        <taxon>Lactobacillales</taxon>
        <taxon>Lactobacillaceae</taxon>
        <taxon>Leuconostoc</taxon>
    </lineage>
</organism>
<dbReference type="InterPro" id="IPR020861">
    <property type="entry name" value="Triosephosphate_isomerase_AS"/>
</dbReference>
<comment type="caution">
    <text evidence="11">The sequence shown here is derived from an EMBL/GenBank/DDBJ whole genome shotgun (WGS) entry which is preliminary data.</text>
</comment>
<dbReference type="UniPathway" id="UPA00109">
    <property type="reaction ID" value="UER00189"/>
</dbReference>
<comment type="subcellular location">
    <subcellularLocation>
        <location evidence="9 10">Cytoplasm</location>
    </subcellularLocation>
</comment>
<evidence type="ECO:0000256" key="8">
    <source>
        <dbReference type="ARBA" id="ARBA00023235"/>
    </source>
</evidence>
<comment type="subunit">
    <text evidence="9 10">Homodimer.</text>
</comment>
<keyword evidence="8 9" id="KW-0413">Isomerase</keyword>
<keyword evidence="12" id="KW-1185">Reference proteome</keyword>